<dbReference type="eggNOG" id="ENOG502SBRV">
    <property type="taxonomic scope" value="Eukaryota"/>
</dbReference>
<dbReference type="InterPro" id="IPR025846">
    <property type="entry name" value="TBL_N"/>
</dbReference>
<evidence type="ECO:0000259" key="8">
    <source>
        <dbReference type="Pfam" id="PF13839"/>
    </source>
</evidence>
<evidence type="ECO:0000313" key="10">
    <source>
        <dbReference type="EMBL" id="EYU44282.1"/>
    </source>
</evidence>
<evidence type="ECO:0000259" key="9">
    <source>
        <dbReference type="Pfam" id="PF14416"/>
    </source>
</evidence>
<dbReference type="GO" id="GO:0016413">
    <property type="term" value="F:O-acetyltransferase activity"/>
    <property type="evidence" value="ECO:0000318"/>
    <property type="project" value="GO_Central"/>
</dbReference>
<evidence type="ECO:0000256" key="2">
    <source>
        <dbReference type="ARBA" id="ARBA00007727"/>
    </source>
</evidence>
<dbReference type="Proteomes" id="UP000030748">
    <property type="component" value="Unassembled WGS sequence"/>
</dbReference>
<keyword evidence="5 7" id="KW-1133">Transmembrane helix</keyword>
<dbReference type="GO" id="GO:0005794">
    <property type="term" value="C:Golgi apparatus"/>
    <property type="evidence" value="ECO:0000318"/>
    <property type="project" value="GO_Central"/>
</dbReference>
<evidence type="ECO:0000256" key="5">
    <source>
        <dbReference type="ARBA" id="ARBA00022989"/>
    </source>
</evidence>
<dbReference type="PhylomeDB" id="A0A022RUU6"/>
<evidence type="ECO:0000256" key="4">
    <source>
        <dbReference type="ARBA" id="ARBA00022968"/>
    </source>
</evidence>
<accession>A0A022RUU6</accession>
<keyword evidence="6 7" id="KW-0472">Membrane</keyword>
<sequence>MNKLQQQTRRISKAPKLAPLIALTFLLTIPLYYPFHTHSPKNLLPLHNTNDNSPCSGDGCGGDAAGVGGVEAEQCDLFSGEWVPDPEGPYYTNESCYAIQEHQDCMKFGRPDLGFLKWRWKPDECQLALFDPRRFLELVRGKSLAFVGDSVARNHMQSLICLLAKVAYPSDVSETTDENKRYTYTEHNFNISIFWSPYLVKTGKLDNEPFDLYLDEFDPSWTTQISHYDYVIISAGHWFFRPTYFHLENRRVGCLYCPEPEITHLTPVFSYRRAFRTAFRGINGGGAARSGGGVTFLRTFAPSHFEGGGWNSGGNCTRTRPFRRNETVLEGPGLEFYTVQLEELGIAQSAGRGTGGKFRLFDATKVMLLRPDGHPSRYGHWPGANRVLYNDCVHWCLPGPIDSWNDFLQELLMRELGDAT</sequence>
<keyword evidence="4" id="KW-0735">Signal-anchor</keyword>
<dbReference type="AlphaFoldDB" id="A0A022RUU6"/>
<dbReference type="InterPro" id="IPR029962">
    <property type="entry name" value="TBL"/>
</dbReference>
<feature type="domain" description="Trichome birefringence-like C-terminal" evidence="8">
    <location>
        <begin position="127"/>
        <end position="410"/>
    </location>
</feature>
<dbReference type="GO" id="GO:0016020">
    <property type="term" value="C:membrane"/>
    <property type="evidence" value="ECO:0007669"/>
    <property type="project" value="UniProtKB-SubCell"/>
</dbReference>
<keyword evidence="3 7" id="KW-0812">Transmembrane</keyword>
<name>A0A022RUU6_ERYGU</name>
<dbReference type="OMA" id="RPYRANE"/>
<comment type="subcellular location">
    <subcellularLocation>
        <location evidence="1">Membrane</location>
        <topology evidence="1">Single-pass membrane protein</topology>
    </subcellularLocation>
</comment>
<evidence type="ECO:0000313" key="11">
    <source>
        <dbReference type="Proteomes" id="UP000030748"/>
    </source>
</evidence>
<proteinExistence type="inferred from homology"/>
<dbReference type="Pfam" id="PF13839">
    <property type="entry name" value="PC-Esterase"/>
    <property type="match status" value="1"/>
</dbReference>
<dbReference type="KEGG" id="egt:105971964"/>
<dbReference type="Pfam" id="PF14416">
    <property type="entry name" value="PMR5N"/>
    <property type="match status" value="1"/>
</dbReference>
<dbReference type="PANTHER" id="PTHR32285">
    <property type="entry name" value="PROTEIN TRICHOME BIREFRINGENCE-LIKE 9-RELATED"/>
    <property type="match status" value="1"/>
</dbReference>
<reference evidence="10 11" key="1">
    <citation type="journal article" date="2013" name="Proc. Natl. Acad. Sci. U.S.A.">
        <title>Fine-scale variation in meiotic recombination in Mimulus inferred from population shotgun sequencing.</title>
        <authorList>
            <person name="Hellsten U."/>
            <person name="Wright K.M."/>
            <person name="Jenkins J."/>
            <person name="Shu S."/>
            <person name="Yuan Y."/>
            <person name="Wessler S.R."/>
            <person name="Schmutz J."/>
            <person name="Willis J.H."/>
            <person name="Rokhsar D.S."/>
        </authorList>
    </citation>
    <scope>NUCLEOTIDE SEQUENCE [LARGE SCALE GENOMIC DNA]</scope>
    <source>
        <strain evidence="11">cv. DUN x IM62</strain>
    </source>
</reference>
<gene>
    <name evidence="10" type="ORF">MIMGU_mgv1a007070mg</name>
</gene>
<evidence type="ECO:0000256" key="1">
    <source>
        <dbReference type="ARBA" id="ARBA00004167"/>
    </source>
</evidence>
<dbReference type="OrthoDB" id="630188at2759"/>
<feature type="domain" description="Trichome birefringence-like N-terminal" evidence="9">
    <location>
        <begin position="73"/>
        <end position="126"/>
    </location>
</feature>
<evidence type="ECO:0000256" key="3">
    <source>
        <dbReference type="ARBA" id="ARBA00022692"/>
    </source>
</evidence>
<evidence type="ECO:0000256" key="6">
    <source>
        <dbReference type="ARBA" id="ARBA00023136"/>
    </source>
</evidence>
<organism evidence="10 11">
    <name type="scientific">Erythranthe guttata</name>
    <name type="common">Yellow monkey flower</name>
    <name type="synonym">Mimulus guttatus</name>
    <dbReference type="NCBI Taxonomy" id="4155"/>
    <lineage>
        <taxon>Eukaryota</taxon>
        <taxon>Viridiplantae</taxon>
        <taxon>Streptophyta</taxon>
        <taxon>Embryophyta</taxon>
        <taxon>Tracheophyta</taxon>
        <taxon>Spermatophyta</taxon>
        <taxon>Magnoliopsida</taxon>
        <taxon>eudicotyledons</taxon>
        <taxon>Gunneridae</taxon>
        <taxon>Pentapetalae</taxon>
        <taxon>asterids</taxon>
        <taxon>lamiids</taxon>
        <taxon>Lamiales</taxon>
        <taxon>Phrymaceae</taxon>
        <taxon>Erythranthe</taxon>
    </lineage>
</organism>
<dbReference type="EMBL" id="KI630214">
    <property type="protein sequence ID" value="EYU44282.1"/>
    <property type="molecule type" value="Genomic_DNA"/>
</dbReference>
<dbReference type="InterPro" id="IPR026057">
    <property type="entry name" value="TBL_C"/>
</dbReference>
<feature type="transmembrane region" description="Helical" evidence="7">
    <location>
        <begin position="17"/>
        <end position="35"/>
    </location>
</feature>
<comment type="similarity">
    <text evidence="2">Belongs to the PC-esterase family. TBL subfamily.</text>
</comment>
<keyword evidence="11" id="KW-1185">Reference proteome</keyword>
<evidence type="ECO:0000256" key="7">
    <source>
        <dbReference type="SAM" id="Phobius"/>
    </source>
</evidence>
<protein>
    <submittedName>
        <fullName evidence="10">Uncharacterized protein</fullName>
    </submittedName>
</protein>
<dbReference type="PANTHER" id="PTHR32285:SF247">
    <property type="entry name" value="PROTEIN TRICHOME BIREFRINGENCE-LIKE 19"/>
    <property type="match status" value="1"/>
</dbReference>